<feature type="compositionally biased region" description="Low complexity" evidence="8">
    <location>
        <begin position="48"/>
        <end position="58"/>
    </location>
</feature>
<evidence type="ECO:0000313" key="12">
    <source>
        <dbReference type="EMBL" id="GET01397.1"/>
    </source>
</evidence>
<dbReference type="GO" id="GO:0015031">
    <property type="term" value="P:protein transport"/>
    <property type="evidence" value="ECO:0007669"/>
    <property type="project" value="UniProtKB-KW"/>
</dbReference>
<name>A0A2Z6Q4U7_9GLOM</name>
<dbReference type="GO" id="GO:0005829">
    <property type="term" value="C:cytosol"/>
    <property type="evidence" value="ECO:0007669"/>
    <property type="project" value="GOC"/>
</dbReference>
<keyword evidence="6" id="KW-0333">Golgi apparatus</keyword>
<evidence type="ECO:0000256" key="6">
    <source>
        <dbReference type="ARBA" id="ARBA00023034"/>
    </source>
</evidence>
<dbReference type="PANTHER" id="PTHR12965">
    <property type="entry name" value="VACUOLAR PROTEIN SORTING 54"/>
    <property type="match status" value="1"/>
</dbReference>
<feature type="domain" description="Vacuolar protein sorting-associated protein 54 C-terminal" evidence="9">
    <location>
        <begin position="1021"/>
        <end position="1152"/>
    </location>
</feature>
<reference evidence="11 13" key="1">
    <citation type="submission" date="2017-11" db="EMBL/GenBank/DDBJ databases">
        <title>The genome of Rhizophagus clarus HR1 reveals common genetic basis of auxotrophy among arbuscular mycorrhizal fungi.</title>
        <authorList>
            <person name="Kobayashi Y."/>
        </authorList>
    </citation>
    <scope>NUCLEOTIDE SEQUENCE [LARGE SCALE GENOMIC DNA]</scope>
    <source>
        <strain evidence="11 13">HR1</strain>
    </source>
</reference>
<dbReference type="STRING" id="94130.A0A2Z6Q4U7"/>
<dbReference type="GO" id="GO:0000938">
    <property type="term" value="C:GARP complex"/>
    <property type="evidence" value="ECO:0007669"/>
    <property type="project" value="InterPro"/>
</dbReference>
<feature type="compositionally biased region" description="Low complexity" evidence="8">
    <location>
        <begin position="11"/>
        <end position="23"/>
    </location>
</feature>
<dbReference type="Gene3D" id="6.10.250.860">
    <property type="match status" value="1"/>
</dbReference>
<feature type="region of interest" description="Disordered" evidence="8">
    <location>
        <begin position="1"/>
        <end position="63"/>
    </location>
</feature>
<evidence type="ECO:0000256" key="4">
    <source>
        <dbReference type="ARBA" id="ARBA00022448"/>
    </source>
</evidence>
<keyword evidence="5" id="KW-0653">Protein transport</keyword>
<evidence type="ECO:0000259" key="10">
    <source>
        <dbReference type="Pfam" id="PF10475"/>
    </source>
</evidence>
<dbReference type="InterPro" id="IPR019515">
    <property type="entry name" value="VPS54_N"/>
</dbReference>
<dbReference type="Pfam" id="PF07928">
    <property type="entry name" value="Vps54"/>
    <property type="match status" value="1"/>
</dbReference>
<sequence>MDRGEEINQNSKSSSVDAESSVAGRSDSTSPKSSKTQGSDATPPQTPRRFSSSSARSFDNSDYYNTTLKNQRVSSTMSLYSRGYSRGLTRRVSMNSSISNFSTMSETSLPWTTKDIGFNAISGVLNNPNTKSPNSVRPSKNDIPTVPHVNIRKVKPSDFNSYIKQITPVFERYSHNKELDAEGLQSRKSTLPLTESPVSSVTNLLANNLENLQASKETESQIPVHRLASTRNPYTVHLPLPSPGDDRTPEPVIELPLLETVPSIFFDPEFNLENPRTFDTVCEQTDIIGGNPNNPTISTNAILQEKLSHYLDTVEVHLIKEISLRSSSFFAALSNLQALHSETLECISQINNLREKLDEVDNSQAKKGLEVVRLKRRRVNMGKFYEGLRMVSEIRSTQPMIQVLLGQGDYFSALDLIDEANNILHGDENQKIRLEEKIIEQRTKNLEITDPRTTMVRRLSNVADGFKRSGTIDLRGVKVLMHFSGQLAEMHKSIGVMMENDLLNMLFLDFEENVENVNKADIIRSLYNYKIPQSAKQSYNYKIPQSAKHSTTSIRVAIDSEIMEKEDNLKKRITPLVLGLYRVNRFASTLHAYHERILEEIKKIIQIQKHNPPSTPHADSRDEQLNDFSKEQSSRMTKFLKGMTFDAFLDMLLSIYAVLLEGMKRIAIYNELFTTILGDVDISGYQIQKGTNISEEETKSLYEDDNQTLENVFDTKDEQATVTSKNSSNSSLDKDSKIKNDSNSSLDKQTLSRKDSNSSIDKEEIPKSDSSSSLNSTSSLNSKFSALKITTGIKSIIQKTSSLTNKSSLPTPPEKETTITSPLANAKSKKSKSDSSNHSQSMSDSAEIVYAAADLAHVRCANLIAVRADQNAQLNQKDFYRLFNVTSAFVLECEGLCGRMCYGLRGTITSQAKAFLNHFHMERTRQAATLVENEQWVQEQVPIDFQRIIDKIVNAATSGLSEFKDDPSDPTSSPISPVFPMTGLRNGDNENGTINTSSGTKTTPVNQINSGSSKYIFVEERRFFVVGCSLTLIKLLGDYLRCIANVPPITTETMNRIVDILNLFNSRTCQVILGAGAMRSAGLKNITAKHLALASQSLGLMIILIPFIRECIRHSLNEKQAVMLTEFDRIKRDYINHQNEVHGKLVSIMSERLAIHLKSFQAIDWNEESTRKGPNQYMEVLVKETTTLHKVLNKYLPPEILQNVMTEVFNSSNSKLSEEIGNIKFITAIGKRRLMTDAQYYVRKLSTLEGLQGPSNDLEIAVNNIQINEINDNSSKEDLSSTTTKITNISSSK</sequence>
<comment type="caution">
    <text evidence="11">The sequence shown here is derived from an EMBL/GenBank/DDBJ whole genome shotgun (WGS) entry which is preliminary data.</text>
</comment>
<evidence type="ECO:0000259" key="9">
    <source>
        <dbReference type="Pfam" id="PF07928"/>
    </source>
</evidence>
<feature type="compositionally biased region" description="Low complexity" evidence="8">
    <location>
        <begin position="768"/>
        <end position="778"/>
    </location>
</feature>
<feature type="compositionally biased region" description="Low complexity" evidence="8">
    <location>
        <begin position="1280"/>
        <end position="1293"/>
    </location>
</feature>
<dbReference type="OrthoDB" id="10259024at2759"/>
<feature type="region of interest" description="Disordered" evidence="8">
    <location>
        <begin position="1274"/>
        <end position="1293"/>
    </location>
</feature>
<dbReference type="GO" id="GO:0019905">
    <property type="term" value="F:syntaxin binding"/>
    <property type="evidence" value="ECO:0007669"/>
    <property type="project" value="TreeGrafter"/>
</dbReference>
<dbReference type="PANTHER" id="PTHR12965:SF0">
    <property type="entry name" value="VACUOLAR PROTEIN SORTING-ASSOCIATED PROTEIN 54"/>
    <property type="match status" value="1"/>
</dbReference>
<dbReference type="Proteomes" id="UP000247702">
    <property type="component" value="Unassembled WGS sequence"/>
</dbReference>
<evidence type="ECO:0000256" key="3">
    <source>
        <dbReference type="ARBA" id="ARBA00017665"/>
    </source>
</evidence>
<evidence type="ECO:0000313" key="11">
    <source>
        <dbReference type="EMBL" id="GBB85020.1"/>
    </source>
</evidence>
<dbReference type="Gene3D" id="1.20.1280.130">
    <property type="match status" value="1"/>
</dbReference>
<evidence type="ECO:0000256" key="8">
    <source>
        <dbReference type="SAM" id="MobiDB-lite"/>
    </source>
</evidence>
<keyword evidence="4" id="KW-0813">Transport</keyword>
<feature type="domain" description="Vacuolar protein sorting-associated protein 54 N-terminal" evidence="10">
    <location>
        <begin position="260"/>
        <end position="424"/>
    </location>
</feature>
<feature type="compositionally biased region" description="Polar residues" evidence="8">
    <location>
        <begin position="26"/>
        <end position="43"/>
    </location>
</feature>
<feature type="compositionally biased region" description="Polar residues" evidence="8">
    <location>
        <begin position="989"/>
        <end position="1005"/>
    </location>
</feature>
<proteinExistence type="inferred from homology"/>
<gene>
    <name evidence="12" type="ORF">RCL2_002780700</name>
    <name evidence="11" type="ORF">RclHR1_01160014</name>
</gene>
<evidence type="ECO:0000256" key="5">
    <source>
        <dbReference type="ARBA" id="ARBA00022927"/>
    </source>
</evidence>
<evidence type="ECO:0000256" key="7">
    <source>
        <dbReference type="ARBA" id="ARBA00023054"/>
    </source>
</evidence>
<dbReference type="GO" id="GO:0006896">
    <property type="term" value="P:Golgi to vacuole transport"/>
    <property type="evidence" value="ECO:0007669"/>
    <property type="project" value="TreeGrafter"/>
</dbReference>
<keyword evidence="13" id="KW-1185">Reference proteome</keyword>
<dbReference type="InterPro" id="IPR012501">
    <property type="entry name" value="Vps54_C"/>
</dbReference>
<dbReference type="GO" id="GO:0042147">
    <property type="term" value="P:retrograde transport, endosome to Golgi"/>
    <property type="evidence" value="ECO:0007669"/>
    <property type="project" value="InterPro"/>
</dbReference>
<dbReference type="Proteomes" id="UP000615446">
    <property type="component" value="Unassembled WGS sequence"/>
</dbReference>
<keyword evidence="7" id="KW-0175">Coiled coil</keyword>
<evidence type="ECO:0000313" key="13">
    <source>
        <dbReference type="Proteomes" id="UP000247702"/>
    </source>
</evidence>
<dbReference type="Pfam" id="PF10475">
    <property type="entry name" value="Vps54_N"/>
    <property type="match status" value="1"/>
</dbReference>
<protein>
    <recommendedName>
        <fullName evidence="3">Vacuolar protein sorting-associated protein 54</fullName>
    </recommendedName>
</protein>
<feature type="region of interest" description="Disordered" evidence="8">
    <location>
        <begin position="802"/>
        <end position="841"/>
    </location>
</feature>
<organism evidence="11 13">
    <name type="scientific">Rhizophagus clarus</name>
    <dbReference type="NCBI Taxonomy" id="94130"/>
    <lineage>
        <taxon>Eukaryota</taxon>
        <taxon>Fungi</taxon>
        <taxon>Fungi incertae sedis</taxon>
        <taxon>Mucoromycota</taxon>
        <taxon>Glomeromycotina</taxon>
        <taxon>Glomeromycetes</taxon>
        <taxon>Glomerales</taxon>
        <taxon>Glomeraceae</taxon>
        <taxon>Rhizophagus</taxon>
    </lineage>
</organism>
<reference evidence="12" key="2">
    <citation type="submission" date="2019-10" db="EMBL/GenBank/DDBJ databases">
        <title>Conservation and host-specific expression of non-tandemly repeated heterogenous ribosome RNA gene in arbuscular mycorrhizal fungi.</title>
        <authorList>
            <person name="Maeda T."/>
            <person name="Kobayashi Y."/>
            <person name="Nakagawa T."/>
            <person name="Ezawa T."/>
            <person name="Yamaguchi K."/>
            <person name="Bino T."/>
            <person name="Nishimoto Y."/>
            <person name="Shigenobu S."/>
            <person name="Kawaguchi M."/>
        </authorList>
    </citation>
    <scope>NUCLEOTIDE SEQUENCE</scope>
    <source>
        <strain evidence="12">HR1</strain>
    </source>
</reference>
<accession>A0A2Z6Q4U7</accession>
<comment type="subcellular location">
    <subcellularLocation>
        <location evidence="1">Golgi apparatus</location>
        <location evidence="1">trans-Golgi network</location>
    </subcellularLocation>
</comment>
<feature type="region of interest" description="Disordered" evidence="8">
    <location>
        <begin position="716"/>
        <end position="778"/>
    </location>
</feature>
<evidence type="ECO:0000256" key="1">
    <source>
        <dbReference type="ARBA" id="ARBA00004601"/>
    </source>
</evidence>
<feature type="compositionally biased region" description="Basic and acidic residues" evidence="8">
    <location>
        <begin position="750"/>
        <end position="767"/>
    </location>
</feature>
<dbReference type="EMBL" id="BEXD01000180">
    <property type="protein sequence ID" value="GBB85020.1"/>
    <property type="molecule type" value="Genomic_DNA"/>
</dbReference>
<dbReference type="InterPro" id="IPR039745">
    <property type="entry name" value="Vps54"/>
</dbReference>
<feature type="region of interest" description="Disordered" evidence="8">
    <location>
        <begin position="980"/>
        <end position="1005"/>
    </location>
</feature>
<evidence type="ECO:0000256" key="2">
    <source>
        <dbReference type="ARBA" id="ARBA00009150"/>
    </source>
</evidence>
<comment type="similarity">
    <text evidence="2">Belongs to the VPS54 family.</text>
</comment>
<dbReference type="EMBL" id="BLAL01000299">
    <property type="protein sequence ID" value="GET01397.1"/>
    <property type="molecule type" value="Genomic_DNA"/>
</dbReference>